<dbReference type="EMBL" id="LCHU01000010">
    <property type="protein sequence ID" value="KKT41246.1"/>
    <property type="molecule type" value="Genomic_DNA"/>
</dbReference>
<gene>
    <name evidence="1" type="ORF">UW30_C0010G0002</name>
</gene>
<dbReference type="Gene3D" id="3.30.2310.20">
    <property type="entry name" value="RelE-like"/>
    <property type="match status" value="1"/>
</dbReference>
<organism evidence="1 2">
    <name type="scientific">Candidatus Giovannonibacteria bacterium GW2011_GWA2_44_13b</name>
    <dbReference type="NCBI Taxonomy" id="1618647"/>
    <lineage>
        <taxon>Bacteria</taxon>
        <taxon>Candidatus Giovannoniibacteriota</taxon>
    </lineage>
</organism>
<protein>
    <recommendedName>
        <fullName evidence="3">Plasmid stabilization system</fullName>
    </recommendedName>
</protein>
<proteinExistence type="predicted"/>
<reference evidence="1 2" key="1">
    <citation type="journal article" date="2015" name="Nature">
        <title>rRNA introns, odd ribosomes, and small enigmatic genomes across a large radiation of phyla.</title>
        <authorList>
            <person name="Brown C.T."/>
            <person name="Hug L.A."/>
            <person name="Thomas B.C."/>
            <person name="Sharon I."/>
            <person name="Castelle C.J."/>
            <person name="Singh A."/>
            <person name="Wilkins M.J."/>
            <person name="Williams K.H."/>
            <person name="Banfield J.F."/>
        </authorList>
    </citation>
    <scope>NUCLEOTIDE SEQUENCE [LARGE SCALE GENOMIC DNA]</scope>
</reference>
<dbReference type="Proteomes" id="UP000034736">
    <property type="component" value="Unassembled WGS sequence"/>
</dbReference>
<dbReference type="STRING" id="1618647.UW30_C0010G0002"/>
<name>A0A0G1H1K3_9BACT</name>
<sequence>MAEVFFRPRATKEFKSASASEKLKIATIVNILRRNSFPPHTKKLSGHDSGYRTRIGRWRVLFVLENNQIDVVDIFIKKGGGDYRKRT</sequence>
<evidence type="ECO:0000313" key="2">
    <source>
        <dbReference type="Proteomes" id="UP000034736"/>
    </source>
</evidence>
<comment type="caution">
    <text evidence="1">The sequence shown here is derived from an EMBL/GenBank/DDBJ whole genome shotgun (WGS) entry which is preliminary data.</text>
</comment>
<dbReference type="InterPro" id="IPR035093">
    <property type="entry name" value="RelE/ParE_toxin_dom_sf"/>
</dbReference>
<evidence type="ECO:0008006" key="3">
    <source>
        <dbReference type="Google" id="ProtNLM"/>
    </source>
</evidence>
<evidence type="ECO:0000313" key="1">
    <source>
        <dbReference type="EMBL" id="KKT41246.1"/>
    </source>
</evidence>
<accession>A0A0G1H1K3</accession>
<dbReference type="SUPFAM" id="SSF143011">
    <property type="entry name" value="RelE-like"/>
    <property type="match status" value="1"/>
</dbReference>
<dbReference type="AlphaFoldDB" id="A0A0G1H1K3"/>